<dbReference type="EMBL" id="KF837136">
    <property type="protein sequence ID" value="AHH34195.1"/>
    <property type="molecule type" value="Genomic_DNA"/>
</dbReference>
<organismHost>
    <name type="scientific">Homo sapiens</name>
    <name type="common">Human</name>
    <dbReference type="NCBI Taxonomy" id="9606"/>
</organismHost>
<dbReference type="Pfam" id="PF07020">
    <property type="entry name" value="Orthopox_C10L"/>
    <property type="match status" value="1"/>
</dbReference>
<evidence type="ECO:0000313" key="1">
    <source>
        <dbReference type="EMBL" id="AHH34195.1"/>
    </source>
</evidence>
<dbReference type="Proteomes" id="UP000356155">
    <property type="component" value="Segment"/>
</dbReference>
<evidence type="ECO:0000313" key="2">
    <source>
        <dbReference type="Proteomes" id="UP000356155"/>
    </source>
</evidence>
<organism evidence="1 2">
    <name type="scientific">Orf virus</name>
    <name type="common">ORFV</name>
    <dbReference type="NCBI Taxonomy" id="10258"/>
    <lineage>
        <taxon>Viruses</taxon>
        <taxon>Varidnaviria</taxon>
        <taxon>Bamfordvirae</taxon>
        <taxon>Nucleocytoviricota</taxon>
        <taxon>Pokkesviricetes</taxon>
        <taxon>Chitovirales</taxon>
        <taxon>Poxviridae</taxon>
        <taxon>Chordopoxvirinae</taxon>
        <taxon>Parapoxvirus</taxon>
        <taxon>Parapoxvirus orf</taxon>
    </lineage>
</organism>
<dbReference type="InterPro" id="IPR009748">
    <property type="entry name" value="Orthopox_C10L"/>
</dbReference>
<organismHost>
    <name type="scientific">Capra hircus</name>
    <name type="common">Goat</name>
    <dbReference type="NCBI Taxonomy" id="9925"/>
</organismHost>
<name>W5U341_ORFV</name>
<sequence length="80" mass="7691">MPGEGQYHMYSHGGTYKGCASTPGGAVKRTSSGGSGLWGPLEKRRCVGGGSGGCWGGSKSLSGGVNGGVKGGVNGGCGKI</sequence>
<protein>
    <submittedName>
        <fullName evidence="1">Uncharacterized protein</fullName>
    </submittedName>
</protein>
<reference evidence="1 2" key="1">
    <citation type="journal article" date="2014" name="Virus Res.">
        <title>Comparative and retrospective molecular analysis of Parapoxvirus (PPV) isolates.</title>
        <authorList>
            <person name="Friederichs S."/>
            <person name="Krebs S."/>
            <person name="Blum H."/>
            <person name="Wolf E."/>
            <person name="Lang H."/>
            <person name="von Buttlar H."/>
            <person name="Buttner M."/>
        </authorList>
    </citation>
    <scope>NUCLEOTIDE SEQUENCE [LARGE SCALE GENOMIC DNA]</scope>
    <source>
        <strain evidence="1 2">B029</strain>
    </source>
</reference>
<organismHost>
    <name type="scientific">Ovis aries</name>
    <name type="common">Sheep</name>
    <dbReference type="NCBI Taxonomy" id="9940"/>
</organismHost>
<proteinExistence type="predicted"/>
<accession>W5U341</accession>